<dbReference type="InterPro" id="IPR012337">
    <property type="entry name" value="RNaseH-like_sf"/>
</dbReference>
<evidence type="ECO:0000259" key="6">
    <source>
        <dbReference type="Pfam" id="PF05699"/>
    </source>
</evidence>
<dbReference type="Proteomes" id="UP000030669">
    <property type="component" value="Unassembled WGS sequence"/>
</dbReference>
<dbReference type="RefSeq" id="XP_007866075.1">
    <property type="nucleotide sequence ID" value="XM_007867884.1"/>
</dbReference>
<evidence type="ECO:0000313" key="8">
    <source>
        <dbReference type="Proteomes" id="UP000030669"/>
    </source>
</evidence>
<evidence type="ECO:0000256" key="4">
    <source>
        <dbReference type="ARBA" id="ARBA00022833"/>
    </source>
</evidence>
<evidence type="ECO:0000256" key="3">
    <source>
        <dbReference type="ARBA" id="ARBA00022771"/>
    </source>
</evidence>
<evidence type="ECO:0000256" key="5">
    <source>
        <dbReference type="ARBA" id="ARBA00023242"/>
    </source>
</evidence>
<dbReference type="GeneID" id="19305132"/>
<dbReference type="AlphaFoldDB" id="S7Q6X5"/>
<feature type="non-terminal residue" evidence="7">
    <location>
        <position position="1"/>
    </location>
</feature>
<proteinExistence type="predicted"/>
<organism evidence="7 8">
    <name type="scientific">Gloeophyllum trabeum (strain ATCC 11539 / FP-39264 / Madison 617)</name>
    <name type="common">Brown rot fungus</name>
    <dbReference type="NCBI Taxonomy" id="670483"/>
    <lineage>
        <taxon>Eukaryota</taxon>
        <taxon>Fungi</taxon>
        <taxon>Dikarya</taxon>
        <taxon>Basidiomycota</taxon>
        <taxon>Agaricomycotina</taxon>
        <taxon>Agaricomycetes</taxon>
        <taxon>Gloeophyllales</taxon>
        <taxon>Gloeophyllaceae</taxon>
        <taxon>Gloeophyllum</taxon>
    </lineage>
</organism>
<evidence type="ECO:0000256" key="2">
    <source>
        <dbReference type="ARBA" id="ARBA00022723"/>
    </source>
</evidence>
<dbReference type="eggNOG" id="ENOG502RYBD">
    <property type="taxonomic scope" value="Eukaryota"/>
</dbReference>
<feature type="non-terminal residue" evidence="7">
    <location>
        <position position="465"/>
    </location>
</feature>
<accession>S7Q6X5</accession>
<protein>
    <recommendedName>
        <fullName evidence="6">HAT C-terminal dimerisation domain-containing protein</fullName>
    </recommendedName>
</protein>
<dbReference type="HOGENOM" id="CLU_007316_2_1_1"/>
<dbReference type="GO" id="GO:0005634">
    <property type="term" value="C:nucleus"/>
    <property type="evidence" value="ECO:0007669"/>
    <property type="project" value="UniProtKB-SubCell"/>
</dbReference>
<reference evidence="7 8" key="1">
    <citation type="journal article" date="2012" name="Science">
        <title>The Paleozoic origin of enzymatic lignin decomposition reconstructed from 31 fungal genomes.</title>
        <authorList>
            <person name="Floudas D."/>
            <person name="Binder M."/>
            <person name="Riley R."/>
            <person name="Barry K."/>
            <person name="Blanchette R.A."/>
            <person name="Henrissat B."/>
            <person name="Martinez A.T."/>
            <person name="Otillar R."/>
            <person name="Spatafora J.W."/>
            <person name="Yadav J.S."/>
            <person name="Aerts A."/>
            <person name="Benoit I."/>
            <person name="Boyd A."/>
            <person name="Carlson A."/>
            <person name="Copeland A."/>
            <person name="Coutinho P.M."/>
            <person name="de Vries R.P."/>
            <person name="Ferreira P."/>
            <person name="Findley K."/>
            <person name="Foster B."/>
            <person name="Gaskell J."/>
            <person name="Glotzer D."/>
            <person name="Gorecki P."/>
            <person name="Heitman J."/>
            <person name="Hesse C."/>
            <person name="Hori C."/>
            <person name="Igarashi K."/>
            <person name="Jurgens J.A."/>
            <person name="Kallen N."/>
            <person name="Kersten P."/>
            <person name="Kohler A."/>
            <person name="Kuees U."/>
            <person name="Kumar T.K.A."/>
            <person name="Kuo A."/>
            <person name="LaButti K."/>
            <person name="Larrondo L.F."/>
            <person name="Lindquist E."/>
            <person name="Ling A."/>
            <person name="Lombard V."/>
            <person name="Lucas S."/>
            <person name="Lundell T."/>
            <person name="Martin R."/>
            <person name="McLaughlin D.J."/>
            <person name="Morgenstern I."/>
            <person name="Morin E."/>
            <person name="Murat C."/>
            <person name="Nagy L.G."/>
            <person name="Nolan M."/>
            <person name="Ohm R.A."/>
            <person name="Patyshakuliyeva A."/>
            <person name="Rokas A."/>
            <person name="Ruiz-Duenas F.J."/>
            <person name="Sabat G."/>
            <person name="Salamov A."/>
            <person name="Samejima M."/>
            <person name="Schmutz J."/>
            <person name="Slot J.C."/>
            <person name="St John F."/>
            <person name="Stenlid J."/>
            <person name="Sun H."/>
            <person name="Sun S."/>
            <person name="Syed K."/>
            <person name="Tsang A."/>
            <person name="Wiebenga A."/>
            <person name="Young D."/>
            <person name="Pisabarro A."/>
            <person name="Eastwood D.C."/>
            <person name="Martin F."/>
            <person name="Cullen D."/>
            <person name="Grigoriev I.V."/>
            <person name="Hibbett D.S."/>
        </authorList>
    </citation>
    <scope>NUCLEOTIDE SEQUENCE [LARGE SCALE GENOMIC DNA]</scope>
    <source>
        <strain evidence="7 8">ATCC 11539</strain>
    </source>
</reference>
<keyword evidence="4" id="KW-0862">Zinc</keyword>
<name>S7Q6X5_GLOTA</name>
<sequence length="465" mass="53129">GRVLNAELARVESVTKLEVNGKLASGQGDTWKTISKVSCQAAMMAVEGKMHLIATHDISGEKKTADNLLALTERDIDQMEAETGVEFIAWCTDAGGDCNKMRKMLAARTPHILTPPCFAHQLNLLVKDYYKLDAKFMKTSNKAFEVVKWINNHSQALGLFKGEQRRPREGAASLVPLALLLPAITRWTYHFQSFARLLRVQKPLRTCVIEHRDDLVVCAGNRAAMRTKALEVIGLVEDHSGFWQDLARTTRHLEPLAIGTNVLQSNHARLDTVLLTLANLYRIFEPEPYILAVFFNPYIRSKIFKPENTALTPLALYNMAESMFRRLFCKEPDLEFMDAFYDYHAGEREFDPQYMQLEKTRLAYEREHKAIDLVRIWKSLDQRKLEGRNMLVKLAIRLLSVIANSAGSERLFSCLGIIISKIRNRLELGKANKMAKIKANMKDEQERNGLAPRRRLKRKFHLCDD</sequence>
<keyword evidence="8" id="KW-1185">Reference proteome</keyword>
<dbReference type="EMBL" id="KB469302">
    <property type="protein sequence ID" value="EPQ55188.1"/>
    <property type="molecule type" value="Genomic_DNA"/>
</dbReference>
<dbReference type="Pfam" id="PF05699">
    <property type="entry name" value="Dimer_Tnp_hAT"/>
    <property type="match status" value="1"/>
</dbReference>
<dbReference type="InterPro" id="IPR008906">
    <property type="entry name" value="HATC_C_dom"/>
</dbReference>
<dbReference type="GO" id="GO:0046983">
    <property type="term" value="F:protein dimerization activity"/>
    <property type="evidence" value="ECO:0007669"/>
    <property type="project" value="InterPro"/>
</dbReference>
<evidence type="ECO:0000256" key="1">
    <source>
        <dbReference type="ARBA" id="ARBA00004123"/>
    </source>
</evidence>
<comment type="subcellular location">
    <subcellularLocation>
        <location evidence="1">Nucleus</location>
    </subcellularLocation>
</comment>
<dbReference type="KEGG" id="gtr:GLOTRDRAFT_24480"/>
<evidence type="ECO:0000313" key="7">
    <source>
        <dbReference type="EMBL" id="EPQ55188.1"/>
    </source>
</evidence>
<dbReference type="OrthoDB" id="2423954at2759"/>
<dbReference type="GO" id="GO:0008270">
    <property type="term" value="F:zinc ion binding"/>
    <property type="evidence" value="ECO:0007669"/>
    <property type="project" value="UniProtKB-KW"/>
</dbReference>
<keyword evidence="2" id="KW-0479">Metal-binding</keyword>
<dbReference type="PANTHER" id="PTHR46481:SF10">
    <property type="entry name" value="ZINC FINGER BED DOMAIN-CONTAINING PROTEIN 39"/>
    <property type="match status" value="1"/>
</dbReference>
<dbReference type="PANTHER" id="PTHR46481">
    <property type="entry name" value="ZINC FINGER BED DOMAIN-CONTAINING PROTEIN 4"/>
    <property type="match status" value="1"/>
</dbReference>
<feature type="domain" description="HAT C-terminal dimerisation" evidence="6">
    <location>
        <begin position="369"/>
        <end position="440"/>
    </location>
</feature>
<dbReference type="OMA" id="PYIRGYC"/>
<keyword evidence="3" id="KW-0863">Zinc-finger</keyword>
<gene>
    <name evidence="7" type="ORF">GLOTRDRAFT_24480</name>
</gene>
<dbReference type="InterPro" id="IPR052035">
    <property type="entry name" value="ZnF_BED_domain_contain"/>
</dbReference>
<keyword evidence="5" id="KW-0539">Nucleus</keyword>
<dbReference type="SUPFAM" id="SSF53098">
    <property type="entry name" value="Ribonuclease H-like"/>
    <property type="match status" value="1"/>
</dbReference>